<evidence type="ECO:0000259" key="5">
    <source>
        <dbReference type="Pfam" id="PF13817"/>
    </source>
</evidence>
<protein>
    <submittedName>
        <fullName evidence="6">IS66 family transposase</fullName>
    </submittedName>
</protein>
<name>A0A643G522_9BURK</name>
<organism evidence="6 7">
    <name type="scientific">Cupriavidus basilensis</name>
    <dbReference type="NCBI Taxonomy" id="68895"/>
    <lineage>
        <taxon>Bacteria</taxon>
        <taxon>Pseudomonadati</taxon>
        <taxon>Pseudomonadota</taxon>
        <taxon>Betaproteobacteria</taxon>
        <taxon>Burkholderiales</taxon>
        <taxon>Burkholderiaceae</taxon>
        <taxon>Cupriavidus</taxon>
    </lineage>
</organism>
<feature type="domain" description="Transposase TnpC homeodomain" evidence="4">
    <location>
        <begin position="50"/>
        <end position="122"/>
    </location>
</feature>
<dbReference type="InterPro" id="IPR052344">
    <property type="entry name" value="Transposase-related"/>
</dbReference>
<dbReference type="PANTHER" id="PTHR33678">
    <property type="entry name" value="BLL1576 PROTEIN"/>
    <property type="match status" value="1"/>
</dbReference>
<dbReference type="Proteomes" id="UP000397656">
    <property type="component" value="Plasmid pRK1-1"/>
</dbReference>
<feature type="domain" description="Transposase IS66 zinc-finger binding" evidence="3">
    <location>
        <begin position="135"/>
        <end position="174"/>
    </location>
</feature>
<dbReference type="RefSeq" id="WP_058698262.1">
    <property type="nucleotide sequence ID" value="NZ_CP062805.1"/>
</dbReference>
<feature type="domain" description="Transposase IS66 central" evidence="2">
    <location>
        <begin position="190"/>
        <end position="482"/>
    </location>
</feature>
<evidence type="ECO:0000259" key="3">
    <source>
        <dbReference type="Pfam" id="PF13005"/>
    </source>
</evidence>
<reference evidence="6 7" key="1">
    <citation type="submission" date="2020-10" db="EMBL/GenBank/DDBJ databases">
        <title>Complete genome sequence of Cupriavidus basilensis CCUG 49340T.</title>
        <authorList>
            <person name="Salva-Serra F."/>
            <person name="Donoso R.A."/>
            <person name="Cho K.H."/>
            <person name="Yoo J.A."/>
            <person name="Lee K."/>
            <person name="Yoon S.-H."/>
            <person name="Perez-Pantoja D."/>
            <person name="Moore E.R.B."/>
        </authorList>
    </citation>
    <scope>NUCLEOTIDE SEQUENCE [LARGE SCALE GENOMIC DNA]</scope>
    <source>
        <strain evidence="7">CCUG 49340</strain>
        <plasmid evidence="6 7">pRK1-1</plasmid>
    </source>
</reference>
<accession>A0A643G522</accession>
<feature type="compositionally biased region" description="Basic residues" evidence="1">
    <location>
        <begin position="105"/>
        <end position="122"/>
    </location>
</feature>
<evidence type="ECO:0000313" key="6">
    <source>
        <dbReference type="EMBL" id="QOT81758.1"/>
    </source>
</evidence>
<evidence type="ECO:0000259" key="2">
    <source>
        <dbReference type="Pfam" id="PF03050"/>
    </source>
</evidence>
<dbReference type="NCBIfam" id="NF033517">
    <property type="entry name" value="transpos_IS66"/>
    <property type="match status" value="1"/>
</dbReference>
<geneLocation type="plasmid" evidence="6 7">
    <name>pRK1-1</name>
</geneLocation>
<dbReference type="Pfam" id="PF13817">
    <property type="entry name" value="DDE_Tnp_IS66_C"/>
    <property type="match status" value="1"/>
</dbReference>
<evidence type="ECO:0000313" key="7">
    <source>
        <dbReference type="Proteomes" id="UP000397656"/>
    </source>
</evidence>
<sequence>MLNLRQLQDQGLQDLAPEDVLALAQQMLAHIQQQEREIKLKDVKIEKITFELARLKAWKFGAKTEAMSAEQRRLFEESLAEDEASLQAQLQQAKGEPSVEDNTRSTRKPRRQPLPAHLRRVEHHHEPEDTHCPTPGCGRTMVRVGEDVSEKLDIVPAEFFVHRHIYGKWACRCCQRLVQEPVEPQIIDGGLPAAGLVAHTLISRFVDHRPYYRQETINARSGVHTPRSTLAAWSGRAGAALEPLYEAHKRFVLAARGLHADETPVALLDPGAGKTKRAYVWAYSRGAFDPLPGVIYDFCIGRGAQYPIAFLGGASEDRNERCWQGTLVRDEYAAYDSVLQASPGRVAAGCLAHARRRYDELLRNQGNSTVAPEALRRIAQIYRLERELATLSSEQRQARRHSDAKPLWEQLHAWLQLERSRVPEGSITAKALDYSLKNWPTLTHHLLDGEVSVDNNSLENLIRPWALGRRSWLFAGSELAGQRAAVVMSLVQSARLQGHDPWAYITDVLTRLPTHLNSRIDELLPHNWRPAR</sequence>
<proteinExistence type="predicted"/>
<keyword evidence="6" id="KW-0614">Plasmid</keyword>
<dbReference type="InterPro" id="IPR024463">
    <property type="entry name" value="Transposase_TnpC_homeodom"/>
</dbReference>
<dbReference type="AlphaFoldDB" id="A0A643G522"/>
<dbReference type="EMBL" id="CP062805">
    <property type="protein sequence ID" value="QOT81758.1"/>
    <property type="molecule type" value="Genomic_DNA"/>
</dbReference>
<dbReference type="InterPro" id="IPR039552">
    <property type="entry name" value="IS66_C"/>
</dbReference>
<dbReference type="PANTHER" id="PTHR33678:SF1">
    <property type="entry name" value="BLL1576 PROTEIN"/>
    <property type="match status" value="1"/>
</dbReference>
<gene>
    <name evidence="6" type="ORF">F7R26_035865</name>
</gene>
<dbReference type="GeneID" id="98406353"/>
<feature type="domain" description="Transposase IS66 C-terminal" evidence="5">
    <location>
        <begin position="489"/>
        <end position="526"/>
    </location>
</feature>
<dbReference type="InterPro" id="IPR004291">
    <property type="entry name" value="Transposase_IS66_central"/>
</dbReference>
<dbReference type="InterPro" id="IPR024474">
    <property type="entry name" value="Znf_dom_IS66"/>
</dbReference>
<dbReference type="Pfam" id="PF13005">
    <property type="entry name" value="zf-IS66"/>
    <property type="match status" value="1"/>
</dbReference>
<evidence type="ECO:0000256" key="1">
    <source>
        <dbReference type="SAM" id="MobiDB-lite"/>
    </source>
</evidence>
<evidence type="ECO:0000259" key="4">
    <source>
        <dbReference type="Pfam" id="PF13007"/>
    </source>
</evidence>
<feature type="region of interest" description="Disordered" evidence="1">
    <location>
        <begin position="85"/>
        <end position="134"/>
    </location>
</feature>
<dbReference type="Pfam" id="PF03050">
    <property type="entry name" value="DDE_Tnp_IS66"/>
    <property type="match status" value="1"/>
</dbReference>
<dbReference type="Pfam" id="PF13007">
    <property type="entry name" value="LZ_Tnp_IS66"/>
    <property type="match status" value="1"/>
</dbReference>